<proteinExistence type="predicted"/>
<evidence type="ECO:0000313" key="1">
    <source>
        <dbReference type="EMBL" id="CAD8779130.1"/>
    </source>
</evidence>
<dbReference type="EMBL" id="HBFM01021627">
    <property type="protein sequence ID" value="CAD8779130.1"/>
    <property type="molecule type" value="Transcribed_RNA"/>
</dbReference>
<gene>
    <name evidence="1" type="ORF">PPAR00522_LOCUS14093</name>
</gene>
<sequence length="99" mass="11095">MLNHFLNQIIQAALIVPNAILALKEKHVPPGLPSFIVNLGLGLKFVHWLTSGPGAKEEMEFKQNLSKPEGSRKRFIIKGRGRTMNTTTSQELFPVNFLK</sequence>
<dbReference type="AlphaFoldDB" id="A0A7S0YJB1"/>
<name>A0A7S0YJB1_9CHLO</name>
<accession>A0A7S0YJB1</accession>
<reference evidence="1" key="1">
    <citation type="submission" date="2021-01" db="EMBL/GenBank/DDBJ databases">
        <authorList>
            <person name="Corre E."/>
            <person name="Pelletier E."/>
            <person name="Niang G."/>
            <person name="Scheremetjew M."/>
            <person name="Finn R."/>
            <person name="Kale V."/>
            <person name="Holt S."/>
            <person name="Cochrane G."/>
            <person name="Meng A."/>
            <person name="Brown T."/>
            <person name="Cohen L."/>
        </authorList>
    </citation>
    <scope>NUCLEOTIDE SEQUENCE</scope>
    <source>
        <strain evidence="1">SAG 63-3</strain>
    </source>
</reference>
<organism evidence="1">
    <name type="scientific">Polytomella parva</name>
    <dbReference type="NCBI Taxonomy" id="51329"/>
    <lineage>
        <taxon>Eukaryota</taxon>
        <taxon>Viridiplantae</taxon>
        <taxon>Chlorophyta</taxon>
        <taxon>core chlorophytes</taxon>
        <taxon>Chlorophyceae</taxon>
        <taxon>CS clade</taxon>
        <taxon>Chlamydomonadales</taxon>
        <taxon>Chlamydomonadaceae</taxon>
        <taxon>Polytomella</taxon>
    </lineage>
</organism>
<protein>
    <submittedName>
        <fullName evidence="1">Uncharacterized protein</fullName>
    </submittedName>
</protein>